<evidence type="ECO:0000256" key="1">
    <source>
        <dbReference type="SAM" id="SignalP"/>
    </source>
</evidence>
<proteinExistence type="predicted"/>
<gene>
    <name evidence="2" type="ORF">DFJ69_3656</name>
</gene>
<evidence type="ECO:0008006" key="4">
    <source>
        <dbReference type="Google" id="ProtNLM"/>
    </source>
</evidence>
<feature type="chain" id="PRO_5038874118" description="Secreted PhoX family phosphatase" evidence="1">
    <location>
        <begin position="21"/>
        <end position="472"/>
    </location>
</feature>
<protein>
    <recommendedName>
        <fullName evidence="4">Secreted PhoX family phosphatase</fullName>
    </recommendedName>
</protein>
<dbReference type="InterPro" id="IPR008557">
    <property type="entry name" value="PhoX"/>
</dbReference>
<reference evidence="2 3" key="1">
    <citation type="submission" date="2018-08" db="EMBL/GenBank/DDBJ databases">
        <title>Sequencing the genomes of 1000 actinobacteria strains.</title>
        <authorList>
            <person name="Klenk H.-P."/>
        </authorList>
    </citation>
    <scope>NUCLEOTIDE SEQUENCE [LARGE SCALE GENOMIC DNA]</scope>
    <source>
        <strain evidence="2 3">DSM 43927</strain>
    </source>
</reference>
<comment type="caution">
    <text evidence="2">The sequence shown here is derived from an EMBL/GenBank/DDBJ whole genome shotgun (WGS) entry which is preliminary data.</text>
</comment>
<evidence type="ECO:0000313" key="2">
    <source>
        <dbReference type="EMBL" id="REE98172.1"/>
    </source>
</evidence>
<dbReference type="Pfam" id="PF05787">
    <property type="entry name" value="PhoX"/>
    <property type="match status" value="2"/>
</dbReference>
<dbReference type="AlphaFoldDB" id="A0A3D9SQD6"/>
<dbReference type="RefSeq" id="WP_116023662.1">
    <property type="nucleotide sequence ID" value="NZ_QTTT01000001.1"/>
</dbReference>
<dbReference type="PANTHER" id="PTHR35399:SF4">
    <property type="entry name" value="MEMBRANE PROTEIN"/>
    <property type="match status" value="1"/>
</dbReference>
<organism evidence="2 3">
    <name type="scientific">Thermomonospora umbrina</name>
    <dbReference type="NCBI Taxonomy" id="111806"/>
    <lineage>
        <taxon>Bacteria</taxon>
        <taxon>Bacillati</taxon>
        <taxon>Actinomycetota</taxon>
        <taxon>Actinomycetes</taxon>
        <taxon>Streptosporangiales</taxon>
        <taxon>Thermomonosporaceae</taxon>
        <taxon>Thermomonospora</taxon>
    </lineage>
</organism>
<keyword evidence="3" id="KW-1185">Reference proteome</keyword>
<accession>A0A3D9SQD6</accession>
<dbReference type="EMBL" id="QTTT01000001">
    <property type="protein sequence ID" value="REE98172.1"/>
    <property type="molecule type" value="Genomic_DNA"/>
</dbReference>
<dbReference type="PROSITE" id="PS51318">
    <property type="entry name" value="TAT"/>
    <property type="match status" value="1"/>
</dbReference>
<sequence>MERRRFLSRSAAVAAGTALAAGPFQGVAARAEHGGGRGRGYGPLKPVPDARDGAVRLHLPEGFRYRSFNPAGSPLSDGTATPGRHDGMAAFRGPRGSVVLVRNHEVNGPVGAFGDPATAYDRAAGGGTCTVRVTPHGEVLGAHVSLNGTQMNCSGGAMPWGSWITCEETVNGPDVGDDFTGADNTLLEQKHGYVFEVPVHGRGRARPIRSAGRFAHEAAAFDARSGAVYLTEDNFGFPSGLYRYLPPRHPMDAGRLLDGGRLQMLAVKGRPGADLSVGQPKGAVYATTWVDIDDPDPTFTGRPANDVAIQAVGAQGRERGAAVFSRLEGAVVHRGVVYFVSTQGGAPVTQPPPSGFGDGRGQVWAYDTRGGRLRLVVESPGDVRLDLPDNITHGPRGTLVLCEDGDGDNLMRGLTLRGELFDFARLEPVAGDSGAEFAGSTFAPGGDTLFVNVQSRAGLSFAIRGPWRRGPF</sequence>
<evidence type="ECO:0000313" key="3">
    <source>
        <dbReference type="Proteomes" id="UP000256661"/>
    </source>
</evidence>
<name>A0A3D9SQD6_9ACTN</name>
<dbReference type="PANTHER" id="PTHR35399">
    <property type="entry name" value="SLR8030 PROTEIN"/>
    <property type="match status" value="1"/>
</dbReference>
<dbReference type="InterPro" id="IPR006311">
    <property type="entry name" value="TAT_signal"/>
</dbReference>
<dbReference type="Proteomes" id="UP000256661">
    <property type="component" value="Unassembled WGS sequence"/>
</dbReference>
<feature type="signal peptide" evidence="1">
    <location>
        <begin position="1"/>
        <end position="20"/>
    </location>
</feature>
<dbReference type="OrthoDB" id="5169219at2"/>
<keyword evidence="1" id="KW-0732">Signal</keyword>